<name>A0A919Y7T5_9BACL</name>
<dbReference type="InterPro" id="IPR011547">
    <property type="entry name" value="SLC26A/SulP_dom"/>
</dbReference>
<feature type="transmembrane region" description="Helical" evidence="5">
    <location>
        <begin position="123"/>
        <end position="147"/>
    </location>
</feature>
<keyword evidence="2 5" id="KW-0812">Transmembrane</keyword>
<evidence type="ECO:0000256" key="2">
    <source>
        <dbReference type="ARBA" id="ARBA00022692"/>
    </source>
</evidence>
<keyword evidence="3 5" id="KW-1133">Transmembrane helix</keyword>
<dbReference type="GO" id="GO:0016020">
    <property type="term" value="C:membrane"/>
    <property type="evidence" value="ECO:0007669"/>
    <property type="project" value="UniProtKB-SubCell"/>
</dbReference>
<feature type="transmembrane region" description="Helical" evidence="5">
    <location>
        <begin position="46"/>
        <end position="63"/>
    </location>
</feature>
<gene>
    <name evidence="7" type="ORF">J34TS1_09970</name>
</gene>
<evidence type="ECO:0000256" key="5">
    <source>
        <dbReference type="SAM" id="Phobius"/>
    </source>
</evidence>
<feature type="transmembrane region" description="Helical" evidence="5">
    <location>
        <begin position="167"/>
        <end position="185"/>
    </location>
</feature>
<reference evidence="7 8" key="1">
    <citation type="submission" date="2021-03" db="EMBL/GenBank/DDBJ databases">
        <title>Antimicrobial resistance genes in bacteria isolated from Japanese honey, and their potential for conferring macrolide and lincosamide resistance in the American foulbrood pathogen Paenibacillus larvae.</title>
        <authorList>
            <person name="Okamoto M."/>
            <person name="Kumagai M."/>
            <person name="Kanamori H."/>
            <person name="Takamatsu D."/>
        </authorList>
    </citation>
    <scope>NUCLEOTIDE SEQUENCE [LARGE SCALE GENOMIC DNA]</scope>
    <source>
        <strain evidence="7 8">J34TS1</strain>
    </source>
</reference>
<dbReference type="RefSeq" id="WP_212977283.1">
    <property type="nucleotide sequence ID" value="NZ_AP025343.1"/>
</dbReference>
<feature type="transmembrane region" description="Helical" evidence="5">
    <location>
        <begin position="68"/>
        <end position="86"/>
    </location>
</feature>
<feature type="domain" description="STAS" evidence="6">
    <location>
        <begin position="443"/>
        <end position="543"/>
    </location>
</feature>
<evidence type="ECO:0000256" key="3">
    <source>
        <dbReference type="ARBA" id="ARBA00022989"/>
    </source>
</evidence>
<feature type="transmembrane region" description="Helical" evidence="5">
    <location>
        <begin position="92"/>
        <end position="111"/>
    </location>
</feature>
<organism evidence="7 8">
    <name type="scientific">Paenibacillus azoreducens</name>
    <dbReference type="NCBI Taxonomy" id="116718"/>
    <lineage>
        <taxon>Bacteria</taxon>
        <taxon>Bacillati</taxon>
        <taxon>Bacillota</taxon>
        <taxon>Bacilli</taxon>
        <taxon>Bacillales</taxon>
        <taxon>Paenibacillaceae</taxon>
        <taxon>Paenibacillus</taxon>
    </lineage>
</organism>
<dbReference type="InterPro" id="IPR001902">
    <property type="entry name" value="SLC26A/SulP_fam"/>
</dbReference>
<comment type="subcellular location">
    <subcellularLocation>
        <location evidence="1">Membrane</location>
        <topology evidence="1">Multi-pass membrane protein</topology>
    </subcellularLocation>
</comment>
<dbReference type="PANTHER" id="PTHR11814">
    <property type="entry name" value="SULFATE TRANSPORTER"/>
    <property type="match status" value="1"/>
</dbReference>
<dbReference type="Pfam" id="PF00916">
    <property type="entry name" value="Sulfate_transp"/>
    <property type="match status" value="1"/>
</dbReference>
<evidence type="ECO:0000259" key="6">
    <source>
        <dbReference type="PROSITE" id="PS50801"/>
    </source>
</evidence>
<dbReference type="Pfam" id="PF01740">
    <property type="entry name" value="STAS"/>
    <property type="match status" value="1"/>
</dbReference>
<dbReference type="InterPro" id="IPR002645">
    <property type="entry name" value="STAS_dom"/>
</dbReference>
<dbReference type="Gene3D" id="3.30.750.24">
    <property type="entry name" value="STAS domain"/>
    <property type="match status" value="1"/>
</dbReference>
<dbReference type="GO" id="GO:0055085">
    <property type="term" value="P:transmembrane transport"/>
    <property type="evidence" value="ECO:0007669"/>
    <property type="project" value="InterPro"/>
</dbReference>
<dbReference type="PROSITE" id="PS50801">
    <property type="entry name" value="STAS"/>
    <property type="match status" value="1"/>
</dbReference>
<evidence type="ECO:0000256" key="4">
    <source>
        <dbReference type="ARBA" id="ARBA00023136"/>
    </source>
</evidence>
<feature type="transmembrane region" description="Helical" evidence="5">
    <location>
        <begin position="324"/>
        <end position="354"/>
    </location>
</feature>
<dbReference type="SUPFAM" id="SSF52091">
    <property type="entry name" value="SpoIIaa-like"/>
    <property type="match status" value="1"/>
</dbReference>
<feature type="transmembrane region" description="Helical" evidence="5">
    <location>
        <begin position="20"/>
        <end position="40"/>
    </location>
</feature>
<evidence type="ECO:0000313" key="7">
    <source>
        <dbReference type="EMBL" id="GIO46232.1"/>
    </source>
</evidence>
<dbReference type="AlphaFoldDB" id="A0A919Y7T5"/>
<feature type="transmembrane region" description="Helical" evidence="5">
    <location>
        <begin position="374"/>
        <end position="404"/>
    </location>
</feature>
<evidence type="ECO:0000313" key="8">
    <source>
        <dbReference type="Proteomes" id="UP000682811"/>
    </source>
</evidence>
<keyword evidence="4 5" id="KW-0472">Membrane</keyword>
<dbReference type="EMBL" id="BORT01000003">
    <property type="protein sequence ID" value="GIO46232.1"/>
    <property type="molecule type" value="Genomic_DNA"/>
</dbReference>
<dbReference type="Proteomes" id="UP000682811">
    <property type="component" value="Unassembled WGS sequence"/>
</dbReference>
<dbReference type="InterPro" id="IPR036513">
    <property type="entry name" value="STAS_dom_sf"/>
</dbReference>
<feature type="transmembrane region" description="Helical" evidence="5">
    <location>
        <begin position="192"/>
        <end position="210"/>
    </location>
</feature>
<evidence type="ECO:0000256" key="1">
    <source>
        <dbReference type="ARBA" id="ARBA00004141"/>
    </source>
</evidence>
<dbReference type="CDD" id="cd07042">
    <property type="entry name" value="STAS_SulP_like_sulfate_transporter"/>
    <property type="match status" value="1"/>
</dbReference>
<sequence>MKWNGRFEGYNAASLRKDLVSGLIVGIIAIPLGMAFAIAAGVKPEYGIYTTIVAGILISLLGGSKFQIGGPTGAFIPILFAIVIQYGYENLLIAGFLAGIMLVLMGLFRLGALIKFIPRPVTIGFTAGIAVIIFSGQIANFLGLSGIKKHENFLPNMKEIALHLSTINIYSVSTAVISLIVILVTPKILPKVPGSLVGLAVSSVVAALFFKGNVATIGSSFGDIPSTLPHLHFPEITWERVKVLIQPAFVIAMLGGIESLLSAVVADGMTGSRHNSNRELIGQGVANIVTPLFGGIPATGAIARTATNIKTGAVSPMSGIIHGIVVLLVLVLFAPLASEIPLASMAPILMLVAWNMSERKEFMRVLKTKTSDSLVLLITFLLTVFTNLTTAVEVGLILAVILFVKRMSDVLKVAKVLPDPNNKHDKVSSHIVAEGHDCPQMDIFTIEGPLFFGAANMFEKSIMDTIHQRPKVLLLRMGKVPFMDITGESNLASLVNHFESFGGMVLVSGAQPQPLEVLKKTGLYTLIGEEHFFEHTGEAINYGLSQLDLNKCLGCKHFAFRECEMLSRKESQSDMMAKLKRIKAGHTGKQLPGSAAKAKLDI</sequence>
<comment type="caution">
    <text evidence="7">The sequence shown here is derived from an EMBL/GenBank/DDBJ whole genome shotgun (WGS) entry which is preliminary data.</text>
</comment>
<proteinExistence type="predicted"/>
<feature type="transmembrane region" description="Helical" evidence="5">
    <location>
        <begin position="244"/>
        <end position="266"/>
    </location>
</feature>
<dbReference type="NCBIfam" id="TIGR00815">
    <property type="entry name" value="sulP"/>
    <property type="match status" value="1"/>
</dbReference>
<accession>A0A919Y7T5</accession>
<protein>
    <submittedName>
        <fullName evidence="7">Sodium-independent anion transporter</fullName>
    </submittedName>
</protein>
<keyword evidence="8" id="KW-1185">Reference proteome</keyword>